<keyword evidence="7" id="KW-1185">Reference proteome</keyword>
<dbReference type="PROSITE" id="PS50932">
    <property type="entry name" value="HTH_LACI_2"/>
    <property type="match status" value="1"/>
</dbReference>
<dbReference type="SUPFAM" id="SSF53822">
    <property type="entry name" value="Periplasmic binding protein-like I"/>
    <property type="match status" value="1"/>
</dbReference>
<dbReference type="Proteomes" id="UP000480151">
    <property type="component" value="Unassembled WGS sequence"/>
</dbReference>
<evidence type="ECO:0000259" key="5">
    <source>
        <dbReference type="PROSITE" id="PS50932"/>
    </source>
</evidence>
<dbReference type="InterPro" id="IPR046335">
    <property type="entry name" value="LacI/GalR-like_sensor"/>
</dbReference>
<dbReference type="SMART" id="SM00354">
    <property type="entry name" value="HTH_LACI"/>
    <property type="match status" value="1"/>
</dbReference>
<comment type="caution">
    <text evidence="6">The sequence shown here is derived from an EMBL/GenBank/DDBJ whole genome shotgun (WGS) entry which is preliminary data.</text>
</comment>
<reference evidence="6 7" key="1">
    <citation type="submission" date="2020-02" db="EMBL/GenBank/DDBJ databases">
        <authorList>
            <person name="Gao J."/>
            <person name="Sun J."/>
        </authorList>
    </citation>
    <scope>NUCLEOTIDE SEQUENCE [LARGE SCALE GENOMIC DNA]</scope>
    <source>
        <strain evidence="6 7">7124</strain>
    </source>
</reference>
<organism evidence="6 7">
    <name type="scientific">Paenibacillus apii</name>
    <dbReference type="NCBI Taxonomy" id="1850370"/>
    <lineage>
        <taxon>Bacteria</taxon>
        <taxon>Bacillati</taxon>
        <taxon>Bacillota</taxon>
        <taxon>Bacilli</taxon>
        <taxon>Bacillales</taxon>
        <taxon>Paenibacillaceae</taxon>
        <taxon>Paenibacillus</taxon>
    </lineage>
</organism>
<accession>A0A6M1PIW8</accession>
<keyword evidence="3" id="KW-0238">DNA-binding</keyword>
<dbReference type="AlphaFoldDB" id="A0A6M1PIW8"/>
<dbReference type="Pfam" id="PF13377">
    <property type="entry name" value="Peripla_BP_3"/>
    <property type="match status" value="1"/>
</dbReference>
<dbReference type="GO" id="GO:0003700">
    <property type="term" value="F:DNA-binding transcription factor activity"/>
    <property type="evidence" value="ECO:0007669"/>
    <property type="project" value="TreeGrafter"/>
</dbReference>
<sequence length="330" mass="37424">MKIKKVTITDIAEVMGLSPVSVSRALSDQSGISDELKQKIVQKAAEMGYVKPKKRKSPRILVLHQKPYREDNSNFSHMMQGIEQALQKEDADYSIEFLDKETQNRMILPYRLSKGFVFDGVILIGRFNLDYAALINERIRNLIFLTGYSPAYDYDSVWFSFINTGYKQCKYLIDRGHTRIGFIGDRKAYRNKVKESGIASAFEENGLPVDETLFFDTDEDGSAKLRKLIEGKQLPTAFICDHDFTAIELIRTLQQHDMKVPDDVSILGSGNTEVSALSLPPLTTMDLNIGYSCRVVVSTLLKRIVEPDKPAENIAILSTLVERESVRRRI</sequence>
<dbReference type="InterPro" id="IPR028082">
    <property type="entry name" value="Peripla_BP_I"/>
</dbReference>
<evidence type="ECO:0000256" key="1">
    <source>
        <dbReference type="ARBA" id="ARBA00022491"/>
    </source>
</evidence>
<protein>
    <submittedName>
        <fullName evidence="6">LacI family transcriptional regulator</fullName>
    </submittedName>
</protein>
<dbReference type="GO" id="GO:0000976">
    <property type="term" value="F:transcription cis-regulatory region binding"/>
    <property type="evidence" value="ECO:0007669"/>
    <property type="project" value="TreeGrafter"/>
</dbReference>
<dbReference type="PANTHER" id="PTHR30146">
    <property type="entry name" value="LACI-RELATED TRANSCRIPTIONAL REPRESSOR"/>
    <property type="match status" value="1"/>
</dbReference>
<evidence type="ECO:0000313" key="7">
    <source>
        <dbReference type="Proteomes" id="UP000480151"/>
    </source>
</evidence>
<keyword evidence="4" id="KW-0804">Transcription</keyword>
<dbReference type="EMBL" id="JAAKGU010000001">
    <property type="protein sequence ID" value="NGM81863.1"/>
    <property type="molecule type" value="Genomic_DNA"/>
</dbReference>
<evidence type="ECO:0000256" key="2">
    <source>
        <dbReference type="ARBA" id="ARBA00023015"/>
    </source>
</evidence>
<dbReference type="InterPro" id="IPR010982">
    <property type="entry name" value="Lambda_DNA-bd_dom_sf"/>
</dbReference>
<dbReference type="Gene3D" id="1.10.260.40">
    <property type="entry name" value="lambda repressor-like DNA-binding domains"/>
    <property type="match status" value="1"/>
</dbReference>
<keyword evidence="1" id="KW-0678">Repressor</keyword>
<dbReference type="Pfam" id="PF00356">
    <property type="entry name" value="LacI"/>
    <property type="match status" value="1"/>
</dbReference>
<dbReference type="RefSeq" id="WP_165095176.1">
    <property type="nucleotide sequence ID" value="NZ_JAAKGU010000001.1"/>
</dbReference>
<evidence type="ECO:0000313" key="6">
    <source>
        <dbReference type="EMBL" id="NGM81863.1"/>
    </source>
</evidence>
<name>A0A6M1PIW8_9BACL</name>
<proteinExistence type="predicted"/>
<feature type="domain" description="HTH lacI-type" evidence="5">
    <location>
        <begin position="6"/>
        <end position="63"/>
    </location>
</feature>
<gene>
    <name evidence="6" type="ORF">G5B47_05505</name>
</gene>
<dbReference type="InterPro" id="IPR000843">
    <property type="entry name" value="HTH_LacI"/>
</dbReference>
<evidence type="ECO:0000256" key="3">
    <source>
        <dbReference type="ARBA" id="ARBA00023125"/>
    </source>
</evidence>
<dbReference type="Gene3D" id="3.40.50.2300">
    <property type="match status" value="2"/>
</dbReference>
<dbReference type="SUPFAM" id="SSF47413">
    <property type="entry name" value="lambda repressor-like DNA-binding domains"/>
    <property type="match status" value="1"/>
</dbReference>
<dbReference type="CDD" id="cd01392">
    <property type="entry name" value="HTH_LacI"/>
    <property type="match status" value="1"/>
</dbReference>
<keyword evidence="2" id="KW-0805">Transcription regulation</keyword>
<evidence type="ECO:0000256" key="4">
    <source>
        <dbReference type="ARBA" id="ARBA00023163"/>
    </source>
</evidence>
<dbReference type="PANTHER" id="PTHR30146:SF148">
    <property type="entry name" value="HTH-TYPE TRANSCRIPTIONAL REPRESSOR PURR-RELATED"/>
    <property type="match status" value="1"/>
</dbReference>